<proteinExistence type="predicted"/>
<dbReference type="RefSeq" id="WP_219238355.1">
    <property type="nucleotide sequence ID" value="NZ_JAHWZX010000008.1"/>
</dbReference>
<feature type="domain" description="HTH gntR-type" evidence="4">
    <location>
        <begin position="20"/>
        <end position="88"/>
    </location>
</feature>
<dbReference type="SMART" id="SM00895">
    <property type="entry name" value="FCD"/>
    <property type="match status" value="1"/>
</dbReference>
<comment type="caution">
    <text evidence="5">The sequence shown here is derived from an EMBL/GenBank/DDBJ whole genome shotgun (WGS) entry which is preliminary data.</text>
</comment>
<evidence type="ECO:0000256" key="3">
    <source>
        <dbReference type="ARBA" id="ARBA00023163"/>
    </source>
</evidence>
<dbReference type="PROSITE" id="PS50949">
    <property type="entry name" value="HTH_GNTR"/>
    <property type="match status" value="1"/>
</dbReference>
<dbReference type="EMBL" id="JAHWZX010000008">
    <property type="protein sequence ID" value="MBW4331249.1"/>
    <property type="molecule type" value="Genomic_DNA"/>
</dbReference>
<dbReference type="Pfam" id="PF07729">
    <property type="entry name" value="FCD"/>
    <property type="match status" value="1"/>
</dbReference>
<dbReference type="PANTHER" id="PTHR43537">
    <property type="entry name" value="TRANSCRIPTIONAL REGULATOR, GNTR FAMILY"/>
    <property type="match status" value="1"/>
</dbReference>
<evidence type="ECO:0000259" key="4">
    <source>
        <dbReference type="PROSITE" id="PS50949"/>
    </source>
</evidence>
<evidence type="ECO:0000256" key="1">
    <source>
        <dbReference type="ARBA" id="ARBA00023015"/>
    </source>
</evidence>
<dbReference type="CDD" id="cd07377">
    <property type="entry name" value="WHTH_GntR"/>
    <property type="match status" value="1"/>
</dbReference>
<evidence type="ECO:0000313" key="6">
    <source>
        <dbReference type="Proteomes" id="UP001197214"/>
    </source>
</evidence>
<accession>A0ABS6XMW9</accession>
<dbReference type="PANTHER" id="PTHR43537:SF44">
    <property type="entry name" value="GNTR FAMILY REGULATORY PROTEIN"/>
    <property type="match status" value="1"/>
</dbReference>
<keyword evidence="6" id="KW-1185">Reference proteome</keyword>
<gene>
    <name evidence="5" type="ORF">KY084_10235</name>
</gene>
<reference evidence="5 6" key="1">
    <citation type="submission" date="2021-07" db="EMBL/GenBank/DDBJ databases">
        <title>Stakelama flava sp. nov., a novel endophytic bacterium isolated from branch of Kandelia candel.</title>
        <authorList>
            <person name="Tuo L."/>
        </authorList>
    </citation>
    <scope>NUCLEOTIDE SEQUENCE [LARGE SCALE GENOMIC DNA]</scope>
    <source>
        <strain evidence="5 6">CBK3Z-3</strain>
    </source>
</reference>
<organism evidence="5 6">
    <name type="scientific">Stakelama flava</name>
    <dbReference type="NCBI Taxonomy" id="2860338"/>
    <lineage>
        <taxon>Bacteria</taxon>
        <taxon>Pseudomonadati</taxon>
        <taxon>Pseudomonadota</taxon>
        <taxon>Alphaproteobacteria</taxon>
        <taxon>Sphingomonadales</taxon>
        <taxon>Sphingomonadaceae</taxon>
        <taxon>Stakelama</taxon>
    </lineage>
</organism>
<keyword evidence="1" id="KW-0805">Transcription regulation</keyword>
<name>A0ABS6XMW9_9SPHN</name>
<dbReference type="Proteomes" id="UP001197214">
    <property type="component" value="Unassembled WGS sequence"/>
</dbReference>
<protein>
    <submittedName>
        <fullName evidence="5">FCD domain-containing protein</fullName>
    </submittedName>
</protein>
<keyword evidence="2" id="KW-0238">DNA-binding</keyword>
<keyword evidence="3" id="KW-0804">Transcription</keyword>
<dbReference type="Pfam" id="PF00392">
    <property type="entry name" value="GntR"/>
    <property type="match status" value="1"/>
</dbReference>
<dbReference type="InterPro" id="IPR000524">
    <property type="entry name" value="Tscrpt_reg_HTH_GntR"/>
</dbReference>
<evidence type="ECO:0000313" key="5">
    <source>
        <dbReference type="EMBL" id="MBW4331249.1"/>
    </source>
</evidence>
<sequence length="260" mass="28531">MTSKDKSNDLPDAQSRRKSLRIHGTIARDIGIQIVSGVYRPGETLNGEVAASDRLHVSRTAYREAVRILAAKGLVESRPKTGTRVSERGKWQLLDPDVLSWIFESEPDDALVASLFELRRIVEPQAAALAARRREQPHVKRMAAALDAMGEHTLATEAGRVADQEFHAAMLEASANPFLTTLTSGVGAAVAWTTVFKQRNSPLPRDPLPDHRKVYEAVAAGDADAAHHAMVELVDMAFLDTKQSRAPQRKRAIMDGEKTL</sequence>
<dbReference type="SMART" id="SM00345">
    <property type="entry name" value="HTH_GNTR"/>
    <property type="match status" value="1"/>
</dbReference>
<evidence type="ECO:0000256" key="2">
    <source>
        <dbReference type="ARBA" id="ARBA00023125"/>
    </source>
</evidence>
<dbReference type="InterPro" id="IPR011711">
    <property type="entry name" value="GntR_C"/>
</dbReference>